<dbReference type="InterPro" id="IPR020846">
    <property type="entry name" value="MFS_dom"/>
</dbReference>
<dbReference type="RefSeq" id="WP_065470260.1">
    <property type="nucleotide sequence ID" value="NZ_FLTX01000079.1"/>
</dbReference>
<reference evidence="8 9" key="1">
    <citation type="submission" date="2016-06" db="EMBL/GenBank/DDBJ databases">
        <authorList>
            <person name="Kjaerup R.B."/>
            <person name="Dalgaard T.S."/>
            <person name="Juul-Madsen H.R."/>
        </authorList>
    </citation>
    <scope>NUCLEOTIDE SEQUENCE [LARGE SCALE GENOMIC DNA]</scope>
    <source>
        <strain evidence="8">LMG947</strain>
    </source>
</reference>
<evidence type="ECO:0000256" key="5">
    <source>
        <dbReference type="ARBA" id="ARBA00023136"/>
    </source>
</evidence>
<feature type="transmembrane region" description="Helical" evidence="6">
    <location>
        <begin position="399"/>
        <end position="420"/>
    </location>
</feature>
<feature type="transmembrane region" description="Helical" evidence="6">
    <location>
        <begin position="371"/>
        <end position="393"/>
    </location>
</feature>
<feature type="transmembrane region" description="Helical" evidence="6">
    <location>
        <begin position="186"/>
        <end position="206"/>
    </location>
</feature>
<feature type="transmembrane region" description="Helical" evidence="6">
    <location>
        <begin position="334"/>
        <end position="359"/>
    </location>
</feature>
<evidence type="ECO:0000313" key="8">
    <source>
        <dbReference type="EMBL" id="SBV53155.1"/>
    </source>
</evidence>
<keyword evidence="3 6" id="KW-0812">Transmembrane</keyword>
<feature type="domain" description="Major facilitator superfamily (MFS) profile" evidence="7">
    <location>
        <begin position="22"/>
        <end position="423"/>
    </location>
</feature>
<feature type="transmembrane region" description="Helical" evidence="6">
    <location>
        <begin position="226"/>
        <end position="252"/>
    </location>
</feature>
<dbReference type="PANTHER" id="PTHR12778:SF10">
    <property type="entry name" value="MAJOR FACILITATOR SUPERFAMILY DOMAIN-CONTAINING PROTEIN 3"/>
    <property type="match status" value="1"/>
</dbReference>
<dbReference type="NCBIfam" id="TIGR00901">
    <property type="entry name" value="2A0125"/>
    <property type="match status" value="1"/>
</dbReference>
<proteinExistence type="predicted"/>
<evidence type="ECO:0000313" key="9">
    <source>
        <dbReference type="Proteomes" id="UP000092503"/>
    </source>
</evidence>
<dbReference type="Pfam" id="PF07690">
    <property type="entry name" value="MFS_1"/>
    <property type="match status" value="1"/>
</dbReference>
<comment type="subcellular location">
    <subcellularLocation>
        <location evidence="1">Membrane</location>
        <topology evidence="1">Multi-pass membrane protein</topology>
    </subcellularLocation>
</comment>
<organism evidence="8 9">
    <name type="scientific">Xanthomonas bromi</name>
    <dbReference type="NCBI Taxonomy" id="56449"/>
    <lineage>
        <taxon>Bacteria</taxon>
        <taxon>Pseudomonadati</taxon>
        <taxon>Pseudomonadota</taxon>
        <taxon>Gammaproteobacteria</taxon>
        <taxon>Lysobacterales</taxon>
        <taxon>Lysobacteraceae</taxon>
        <taxon>Xanthomonas</taxon>
    </lineage>
</organism>
<dbReference type="STRING" id="56449.XBLMG947_3961"/>
<evidence type="ECO:0000259" key="7">
    <source>
        <dbReference type="PROSITE" id="PS50850"/>
    </source>
</evidence>
<feature type="transmembrane region" description="Helical" evidence="6">
    <location>
        <begin position="156"/>
        <end position="180"/>
    </location>
</feature>
<accession>A0A1C3NRX7</accession>
<evidence type="ECO:0000256" key="6">
    <source>
        <dbReference type="SAM" id="Phobius"/>
    </source>
</evidence>
<dbReference type="SUPFAM" id="SSF103473">
    <property type="entry name" value="MFS general substrate transporter"/>
    <property type="match status" value="1"/>
</dbReference>
<dbReference type="GO" id="GO:0022857">
    <property type="term" value="F:transmembrane transporter activity"/>
    <property type="evidence" value="ECO:0007669"/>
    <property type="project" value="InterPro"/>
</dbReference>
<feature type="transmembrane region" description="Helical" evidence="6">
    <location>
        <begin position="284"/>
        <end position="303"/>
    </location>
</feature>
<feature type="transmembrane region" description="Helical" evidence="6">
    <location>
        <begin position="21"/>
        <end position="42"/>
    </location>
</feature>
<dbReference type="InterPro" id="IPR011701">
    <property type="entry name" value="MFS"/>
</dbReference>
<keyword evidence="2" id="KW-0813">Transport</keyword>
<dbReference type="GO" id="GO:0016020">
    <property type="term" value="C:membrane"/>
    <property type="evidence" value="ECO:0007669"/>
    <property type="project" value="UniProtKB-SubCell"/>
</dbReference>
<dbReference type="Gene3D" id="1.20.1250.20">
    <property type="entry name" value="MFS general substrate transporter like domains"/>
    <property type="match status" value="1"/>
</dbReference>
<name>A0A1C3NRX7_9XANT</name>
<evidence type="ECO:0000256" key="1">
    <source>
        <dbReference type="ARBA" id="ARBA00004141"/>
    </source>
</evidence>
<feature type="transmembrane region" description="Helical" evidence="6">
    <location>
        <begin position="119"/>
        <end position="135"/>
    </location>
</feature>
<sequence length="431" mass="46269">MTKPAQTYKGWRGIQHAFATPSAATMALLGFGSGLPFLLIASQTLSVRLRDVGLNLQDIGLISLASFFYLLKFLWAPLIDRHAFPLTAFLGRRRSWLLVAQIGVTIGLFALAFSRPDLSVTGLVGWVLFASFWGATQDSVVDAYRIEVAPDAAQAALAATYTLGYRVGLILGGAGALYMAEYLGWTWAYVGMAALMLVPIVTTLLCREPDRPEATVVRRVDVAGAFWQPISSFFSSNGLALGIALLLFVGLYRFPDQVIGVMAGPFYLDSGFTKADIATVSKLFGLWMGIVGAFAGGAAVAAFGFRRMLLVAALGVALSNLAFLLMAHNPGKLWAFYAALSADNLFQGFAGSVLVAFMSSLTDRNFTATQYALLVSLANLPGKFAGGVSGSVIEATSYSTFFILSSLTVIPTLLLLAWLWPRLLAHDRRPD</sequence>
<feature type="transmembrane region" description="Helical" evidence="6">
    <location>
        <begin position="310"/>
        <end position="328"/>
    </location>
</feature>
<dbReference type="AlphaFoldDB" id="A0A1C3NRX7"/>
<protein>
    <submittedName>
        <fullName evidence="8">Signal transducer</fullName>
    </submittedName>
</protein>
<keyword evidence="4 6" id="KW-1133">Transmembrane helix</keyword>
<dbReference type="PANTHER" id="PTHR12778">
    <property type="entry name" value="SOLUTE CARRIER FAMILY 33 ACETYL-COA TRANSPORTER -RELATED"/>
    <property type="match status" value="1"/>
</dbReference>
<dbReference type="InterPro" id="IPR004752">
    <property type="entry name" value="AmpG_permease/AT-1"/>
</dbReference>
<keyword evidence="5 6" id="KW-0472">Membrane</keyword>
<dbReference type="PROSITE" id="PS50850">
    <property type="entry name" value="MFS"/>
    <property type="match status" value="1"/>
</dbReference>
<evidence type="ECO:0000256" key="4">
    <source>
        <dbReference type="ARBA" id="ARBA00022989"/>
    </source>
</evidence>
<dbReference type="EMBL" id="FLTX01000079">
    <property type="protein sequence ID" value="SBV53155.1"/>
    <property type="molecule type" value="Genomic_DNA"/>
</dbReference>
<feature type="transmembrane region" description="Helical" evidence="6">
    <location>
        <begin position="54"/>
        <end position="75"/>
    </location>
</feature>
<gene>
    <name evidence="8" type="ORF">XBLMG947_3961</name>
</gene>
<evidence type="ECO:0000256" key="2">
    <source>
        <dbReference type="ARBA" id="ARBA00022448"/>
    </source>
</evidence>
<evidence type="ECO:0000256" key="3">
    <source>
        <dbReference type="ARBA" id="ARBA00022692"/>
    </source>
</evidence>
<feature type="transmembrane region" description="Helical" evidence="6">
    <location>
        <begin position="96"/>
        <end position="113"/>
    </location>
</feature>
<dbReference type="InterPro" id="IPR036259">
    <property type="entry name" value="MFS_trans_sf"/>
</dbReference>
<dbReference type="Proteomes" id="UP000092503">
    <property type="component" value="Unassembled WGS sequence"/>
</dbReference>